<keyword evidence="5" id="KW-0539">Nucleus</keyword>
<dbReference type="InterPro" id="IPR002100">
    <property type="entry name" value="TF_MADSbox"/>
</dbReference>
<feature type="domain" description="K-box" evidence="8">
    <location>
        <begin position="83"/>
        <end position="176"/>
    </location>
</feature>
<comment type="caution">
    <text evidence="9">The sequence shown here is derived from an EMBL/GenBank/DDBJ whole genome shotgun (WGS) entry which is preliminary data.</text>
</comment>
<name>A0AA38FG45_TAXCH</name>
<dbReference type="GO" id="GO:0000977">
    <property type="term" value="F:RNA polymerase II transcription regulatory region sequence-specific DNA binding"/>
    <property type="evidence" value="ECO:0007669"/>
    <property type="project" value="InterPro"/>
</dbReference>
<dbReference type="FunFam" id="3.40.1810.10:FF:000003">
    <property type="entry name" value="MADS-box transcription factor MADS-MC"/>
    <property type="match status" value="1"/>
</dbReference>
<evidence type="ECO:0000256" key="5">
    <source>
        <dbReference type="ARBA" id="ARBA00023242"/>
    </source>
</evidence>
<evidence type="ECO:0000256" key="4">
    <source>
        <dbReference type="ARBA" id="ARBA00023163"/>
    </source>
</evidence>
<dbReference type="AlphaFoldDB" id="A0AA38FG45"/>
<sequence>MGRGKIEIKRIENITNRQVTFSKRKGGLRKKAHELSVLCDAEVALIIFSTTGKLVEYSSTSMKKILQRYVTASGARFWEHEQHEMFYYEVERAKVENEWLTSQLRQRMGEDLASLPIEQIHQLEQELEIATTKVRKRKDQLISSQLDFLRHKEAALEHDNKYLEHLVLEHQALHGYYYSSSLSQQEGASANPFHEVVPPLRVQPSQPNLKDSGYGQPDLQLGYNI</sequence>
<keyword evidence="3" id="KW-0238">DNA-binding</keyword>
<dbReference type="InterPro" id="IPR002487">
    <property type="entry name" value="TF_Kbox"/>
</dbReference>
<evidence type="ECO:0000259" key="7">
    <source>
        <dbReference type="PROSITE" id="PS50066"/>
    </source>
</evidence>
<evidence type="ECO:0000256" key="3">
    <source>
        <dbReference type="ARBA" id="ARBA00023125"/>
    </source>
</evidence>
<dbReference type="CDD" id="cd00265">
    <property type="entry name" value="MADS_MEF2_like"/>
    <property type="match status" value="1"/>
</dbReference>
<dbReference type="GO" id="GO:0045944">
    <property type="term" value="P:positive regulation of transcription by RNA polymerase II"/>
    <property type="evidence" value="ECO:0007669"/>
    <property type="project" value="InterPro"/>
</dbReference>
<dbReference type="Pfam" id="PF01486">
    <property type="entry name" value="K-box"/>
    <property type="match status" value="1"/>
</dbReference>
<keyword evidence="4" id="KW-0804">Transcription</keyword>
<evidence type="ECO:0000256" key="6">
    <source>
        <dbReference type="SAM" id="MobiDB-lite"/>
    </source>
</evidence>
<evidence type="ECO:0000313" key="10">
    <source>
        <dbReference type="Proteomes" id="UP000824469"/>
    </source>
</evidence>
<dbReference type="SUPFAM" id="SSF55455">
    <property type="entry name" value="SRF-like"/>
    <property type="match status" value="1"/>
</dbReference>
<reference evidence="9 10" key="1">
    <citation type="journal article" date="2021" name="Nat. Plants">
        <title>The Taxus genome provides insights into paclitaxel biosynthesis.</title>
        <authorList>
            <person name="Xiong X."/>
            <person name="Gou J."/>
            <person name="Liao Q."/>
            <person name="Li Y."/>
            <person name="Zhou Q."/>
            <person name="Bi G."/>
            <person name="Li C."/>
            <person name="Du R."/>
            <person name="Wang X."/>
            <person name="Sun T."/>
            <person name="Guo L."/>
            <person name="Liang H."/>
            <person name="Lu P."/>
            <person name="Wu Y."/>
            <person name="Zhang Z."/>
            <person name="Ro D.K."/>
            <person name="Shang Y."/>
            <person name="Huang S."/>
            <person name="Yan J."/>
        </authorList>
    </citation>
    <scope>NUCLEOTIDE SEQUENCE [LARGE SCALE GENOMIC DNA]</scope>
    <source>
        <strain evidence="9">Ta-2019</strain>
    </source>
</reference>
<evidence type="ECO:0000259" key="8">
    <source>
        <dbReference type="PROSITE" id="PS51297"/>
    </source>
</evidence>
<dbReference type="EMBL" id="JAHRHJ020000008">
    <property type="protein sequence ID" value="KAH9305034.1"/>
    <property type="molecule type" value="Genomic_DNA"/>
</dbReference>
<proteinExistence type="predicted"/>
<dbReference type="PROSITE" id="PS51297">
    <property type="entry name" value="K_BOX"/>
    <property type="match status" value="1"/>
</dbReference>
<accession>A0AA38FG45</accession>
<dbReference type="InterPro" id="IPR050142">
    <property type="entry name" value="MADS-box/MEF2_TF"/>
</dbReference>
<organism evidence="9 10">
    <name type="scientific">Taxus chinensis</name>
    <name type="common">Chinese yew</name>
    <name type="synonym">Taxus wallichiana var. chinensis</name>
    <dbReference type="NCBI Taxonomy" id="29808"/>
    <lineage>
        <taxon>Eukaryota</taxon>
        <taxon>Viridiplantae</taxon>
        <taxon>Streptophyta</taxon>
        <taxon>Embryophyta</taxon>
        <taxon>Tracheophyta</taxon>
        <taxon>Spermatophyta</taxon>
        <taxon>Pinopsida</taxon>
        <taxon>Pinidae</taxon>
        <taxon>Conifers II</taxon>
        <taxon>Cupressales</taxon>
        <taxon>Taxaceae</taxon>
        <taxon>Taxus</taxon>
    </lineage>
</organism>
<dbReference type="InterPro" id="IPR036879">
    <property type="entry name" value="TF_MADSbox_sf"/>
</dbReference>
<dbReference type="InterPro" id="IPR033896">
    <property type="entry name" value="MEF2-like_N"/>
</dbReference>
<dbReference type="GO" id="GO:0046983">
    <property type="term" value="F:protein dimerization activity"/>
    <property type="evidence" value="ECO:0007669"/>
    <property type="project" value="InterPro"/>
</dbReference>
<feature type="domain" description="MADS-box" evidence="7">
    <location>
        <begin position="1"/>
        <end position="61"/>
    </location>
</feature>
<comment type="subcellular location">
    <subcellularLocation>
        <location evidence="1">Nucleus</location>
    </subcellularLocation>
</comment>
<dbReference type="Proteomes" id="UP000824469">
    <property type="component" value="Unassembled WGS sequence"/>
</dbReference>
<dbReference type="PANTHER" id="PTHR48019">
    <property type="entry name" value="SERUM RESPONSE FACTOR HOMOLOG"/>
    <property type="match status" value="1"/>
</dbReference>
<evidence type="ECO:0000313" key="9">
    <source>
        <dbReference type="EMBL" id="KAH9305034.1"/>
    </source>
</evidence>
<dbReference type="OMA" id="MGEDINS"/>
<gene>
    <name evidence="9" type="ORF">KI387_009438</name>
</gene>
<keyword evidence="2" id="KW-0805">Transcription regulation</keyword>
<evidence type="ECO:0000256" key="1">
    <source>
        <dbReference type="ARBA" id="ARBA00004123"/>
    </source>
</evidence>
<dbReference type="PRINTS" id="PR00404">
    <property type="entry name" value="MADSDOMAIN"/>
</dbReference>
<feature type="region of interest" description="Disordered" evidence="6">
    <location>
        <begin position="198"/>
        <end position="225"/>
    </location>
</feature>
<keyword evidence="10" id="KW-1185">Reference proteome</keyword>
<dbReference type="Gene3D" id="3.40.1810.10">
    <property type="entry name" value="Transcription factor, MADS-box"/>
    <property type="match status" value="1"/>
</dbReference>
<dbReference type="PROSITE" id="PS00350">
    <property type="entry name" value="MADS_BOX_1"/>
    <property type="match status" value="1"/>
</dbReference>
<protein>
    <submittedName>
        <fullName evidence="9">Uncharacterized protein</fullName>
    </submittedName>
</protein>
<evidence type="ECO:0000256" key="2">
    <source>
        <dbReference type="ARBA" id="ARBA00023015"/>
    </source>
</evidence>
<dbReference type="SMART" id="SM00432">
    <property type="entry name" value="MADS"/>
    <property type="match status" value="1"/>
</dbReference>
<dbReference type="Pfam" id="PF00319">
    <property type="entry name" value="SRF-TF"/>
    <property type="match status" value="1"/>
</dbReference>
<dbReference type="GO" id="GO:0003700">
    <property type="term" value="F:DNA-binding transcription factor activity"/>
    <property type="evidence" value="ECO:0007669"/>
    <property type="project" value="InterPro"/>
</dbReference>
<dbReference type="GO" id="GO:0005634">
    <property type="term" value="C:nucleus"/>
    <property type="evidence" value="ECO:0007669"/>
    <property type="project" value="UniProtKB-SubCell"/>
</dbReference>
<dbReference type="PROSITE" id="PS50066">
    <property type="entry name" value="MADS_BOX_2"/>
    <property type="match status" value="1"/>
</dbReference>